<keyword evidence="2" id="KW-0472">Membrane</keyword>
<protein>
    <recommendedName>
        <fullName evidence="4">POTRA domain-containing protein</fullName>
    </recommendedName>
</protein>
<dbReference type="InterPro" id="IPR034746">
    <property type="entry name" value="POTRA"/>
</dbReference>
<feature type="domain" description="POTRA" evidence="4">
    <location>
        <begin position="48"/>
        <end position="124"/>
    </location>
</feature>
<dbReference type="Gene3D" id="3.10.20.310">
    <property type="entry name" value="membrane protein fhac"/>
    <property type="match status" value="1"/>
</dbReference>
<dbReference type="Pfam" id="PF07244">
    <property type="entry name" value="POTRA"/>
    <property type="match status" value="1"/>
</dbReference>
<evidence type="ECO:0000256" key="3">
    <source>
        <dbReference type="SAM" id="SignalP"/>
    </source>
</evidence>
<proteinExistence type="predicted"/>
<dbReference type="GO" id="GO:0019867">
    <property type="term" value="C:outer membrane"/>
    <property type="evidence" value="ECO:0007669"/>
    <property type="project" value="InterPro"/>
</dbReference>
<feature type="signal peptide" evidence="3">
    <location>
        <begin position="1"/>
        <end position="23"/>
    </location>
</feature>
<dbReference type="EMBL" id="CP032157">
    <property type="protein sequence ID" value="AXY76511.1"/>
    <property type="molecule type" value="Genomic_DNA"/>
</dbReference>
<evidence type="ECO:0000256" key="2">
    <source>
        <dbReference type="ARBA" id="ARBA00023136"/>
    </source>
</evidence>
<evidence type="ECO:0000313" key="6">
    <source>
        <dbReference type="Proteomes" id="UP000263900"/>
    </source>
</evidence>
<sequence>MRIPKKYYSVIVILLLGNTLLKAQPLATDTQVVVIQPPAVQEPRSTPFVVGIIYIEGNKRTKSYMIQRELPFKPGDSIYLPDLVKGFEISRQQLFNTGLFNEVVVALKSFRGYEVDILIQVKERWYFFPIPYLKPVDRNLSEWARQGYGVDRLNYGLKFTQYNFTGRNDKLRFYLITGYTKQIQFQYEQPYADKTLKHGYGVGFSYSFNKEINYATINNMQMFTDSLTDGIRRWEGKIEYTYRPGLRTFHAVRLAVVKQQVDSQLMGLNPKYFKANSSSVVYPELSYTIKYVNVDYVHFPLTGWVVEAGISKRGINKEMDMWQLNGKFTKGWQIAKKTFYSLAGNGVLRVPFDQPYINHRMFGYGDMFLRGLEKYVIDGVAAGMLRNTLRRELFRFTVKTHLKSRSHDRIPFRIYARTFGDMGYAYNKNFTSNSLTNRMLYTGGMGVDIVTFYDLIIRLDYSFNQLGQSGLFLHLKNDF</sequence>
<organism evidence="5 6">
    <name type="scientific">Paraflavitalea soli</name>
    <dbReference type="NCBI Taxonomy" id="2315862"/>
    <lineage>
        <taxon>Bacteria</taxon>
        <taxon>Pseudomonadati</taxon>
        <taxon>Bacteroidota</taxon>
        <taxon>Chitinophagia</taxon>
        <taxon>Chitinophagales</taxon>
        <taxon>Chitinophagaceae</taxon>
        <taxon>Paraflavitalea</taxon>
    </lineage>
</organism>
<evidence type="ECO:0000313" key="5">
    <source>
        <dbReference type="EMBL" id="AXY76511.1"/>
    </source>
</evidence>
<dbReference type="RefSeq" id="WP_119052388.1">
    <property type="nucleotide sequence ID" value="NZ_CP032157.1"/>
</dbReference>
<dbReference type="OrthoDB" id="9768717at2"/>
<dbReference type="Gene3D" id="2.40.160.50">
    <property type="entry name" value="membrane protein fhac: a member of the omp85/tpsb transporter family"/>
    <property type="match status" value="1"/>
</dbReference>
<dbReference type="KEGG" id="pseg:D3H65_22025"/>
<keyword evidence="6" id="KW-1185">Reference proteome</keyword>
<evidence type="ECO:0000259" key="4">
    <source>
        <dbReference type="PROSITE" id="PS51779"/>
    </source>
</evidence>
<accession>A0A3B7N2E0</accession>
<name>A0A3B7N2E0_9BACT</name>
<keyword evidence="3" id="KW-0732">Signal</keyword>
<gene>
    <name evidence="5" type="ORF">D3H65_22025</name>
</gene>
<dbReference type="InterPro" id="IPR010827">
    <property type="entry name" value="BamA/TamA_POTRA"/>
</dbReference>
<evidence type="ECO:0000256" key="1">
    <source>
        <dbReference type="ARBA" id="ARBA00004370"/>
    </source>
</evidence>
<dbReference type="Proteomes" id="UP000263900">
    <property type="component" value="Chromosome"/>
</dbReference>
<comment type="subcellular location">
    <subcellularLocation>
        <location evidence="1">Membrane</location>
    </subcellularLocation>
</comment>
<reference evidence="5 6" key="1">
    <citation type="submission" date="2018-09" db="EMBL/GenBank/DDBJ databases">
        <title>Genome sequencing of strain 6GH32-13.</title>
        <authorList>
            <person name="Weon H.-Y."/>
            <person name="Heo J."/>
            <person name="Kwon S.-W."/>
        </authorList>
    </citation>
    <scope>NUCLEOTIDE SEQUENCE [LARGE SCALE GENOMIC DNA]</scope>
    <source>
        <strain evidence="5 6">5GH32-13</strain>
    </source>
</reference>
<dbReference type="PROSITE" id="PS51779">
    <property type="entry name" value="POTRA"/>
    <property type="match status" value="1"/>
</dbReference>
<feature type="chain" id="PRO_5017585533" description="POTRA domain-containing protein" evidence="3">
    <location>
        <begin position="24"/>
        <end position="479"/>
    </location>
</feature>
<dbReference type="AlphaFoldDB" id="A0A3B7N2E0"/>